<sequence>MNTGKFLSIILCLLSSILGDENEQSRDVYRKMIARRREENLARILNFLPLPEYPYENSVKKFLPTKEKIEEYKKNKKIHEKLEKANLVDPIKLEL</sequence>
<keyword evidence="1" id="KW-0732">Signal</keyword>
<feature type="chain" id="PRO_5012972633" evidence="1">
    <location>
        <begin position="20"/>
        <end position="95"/>
    </location>
</feature>
<feature type="signal peptide" evidence="1">
    <location>
        <begin position="1"/>
        <end position="19"/>
    </location>
</feature>
<evidence type="ECO:0000256" key="1">
    <source>
        <dbReference type="SAM" id="SignalP"/>
    </source>
</evidence>
<proteinExistence type="predicted"/>
<evidence type="ECO:0000313" key="2">
    <source>
        <dbReference type="EMBL" id="CRK89062.1"/>
    </source>
</evidence>
<accession>A0A1J1HRF9</accession>
<dbReference type="AlphaFoldDB" id="A0A1J1HRF9"/>
<name>A0A1J1HRF9_9DIPT</name>
<protein>
    <submittedName>
        <fullName evidence="2">CLUMA_CG002580, isoform A</fullName>
    </submittedName>
</protein>
<gene>
    <name evidence="2" type="ORF">CLUMA_CG002580</name>
</gene>
<evidence type="ECO:0000313" key="3">
    <source>
        <dbReference type="Proteomes" id="UP000183832"/>
    </source>
</evidence>
<dbReference type="EMBL" id="CVRI01000010">
    <property type="protein sequence ID" value="CRK89062.1"/>
    <property type="molecule type" value="Genomic_DNA"/>
</dbReference>
<reference evidence="2 3" key="1">
    <citation type="submission" date="2015-04" db="EMBL/GenBank/DDBJ databases">
        <authorList>
            <person name="Syromyatnikov M.Y."/>
            <person name="Popov V.N."/>
        </authorList>
    </citation>
    <scope>NUCLEOTIDE SEQUENCE [LARGE SCALE GENOMIC DNA]</scope>
</reference>
<dbReference type="Proteomes" id="UP000183832">
    <property type="component" value="Unassembled WGS sequence"/>
</dbReference>
<keyword evidence="3" id="KW-1185">Reference proteome</keyword>
<organism evidence="2 3">
    <name type="scientific">Clunio marinus</name>
    <dbReference type="NCBI Taxonomy" id="568069"/>
    <lineage>
        <taxon>Eukaryota</taxon>
        <taxon>Metazoa</taxon>
        <taxon>Ecdysozoa</taxon>
        <taxon>Arthropoda</taxon>
        <taxon>Hexapoda</taxon>
        <taxon>Insecta</taxon>
        <taxon>Pterygota</taxon>
        <taxon>Neoptera</taxon>
        <taxon>Endopterygota</taxon>
        <taxon>Diptera</taxon>
        <taxon>Nematocera</taxon>
        <taxon>Chironomoidea</taxon>
        <taxon>Chironomidae</taxon>
        <taxon>Clunio</taxon>
    </lineage>
</organism>